<protein>
    <submittedName>
        <fullName evidence="10">DNA-binding response OmpR family regulator</fullName>
    </submittedName>
</protein>
<dbReference type="Gene3D" id="6.10.250.690">
    <property type="match status" value="1"/>
</dbReference>
<dbReference type="PANTHER" id="PTHR48111:SF40">
    <property type="entry name" value="PHOSPHATE REGULON TRANSCRIPTIONAL REGULATORY PROTEIN PHOB"/>
    <property type="match status" value="1"/>
</dbReference>
<evidence type="ECO:0000256" key="2">
    <source>
        <dbReference type="ARBA" id="ARBA00023012"/>
    </source>
</evidence>
<dbReference type="Proteomes" id="UP001225646">
    <property type="component" value="Unassembled WGS sequence"/>
</dbReference>
<evidence type="ECO:0000259" key="9">
    <source>
        <dbReference type="PROSITE" id="PS51755"/>
    </source>
</evidence>
<keyword evidence="11" id="KW-1185">Reference proteome</keyword>
<dbReference type="SMART" id="SM00862">
    <property type="entry name" value="Trans_reg_C"/>
    <property type="match status" value="1"/>
</dbReference>
<feature type="modified residue" description="4-aspartylphosphate" evidence="6">
    <location>
        <position position="54"/>
    </location>
</feature>
<dbReference type="InterPro" id="IPR036388">
    <property type="entry name" value="WH-like_DNA-bd_sf"/>
</dbReference>
<dbReference type="Gene3D" id="1.10.10.10">
    <property type="entry name" value="Winged helix-like DNA-binding domain superfamily/Winged helix DNA-binding domain"/>
    <property type="match status" value="1"/>
</dbReference>
<evidence type="ECO:0000256" key="3">
    <source>
        <dbReference type="ARBA" id="ARBA00023015"/>
    </source>
</evidence>
<dbReference type="Pfam" id="PF00072">
    <property type="entry name" value="Response_reg"/>
    <property type="match status" value="1"/>
</dbReference>
<dbReference type="InterPro" id="IPR039420">
    <property type="entry name" value="WalR-like"/>
</dbReference>
<proteinExistence type="predicted"/>
<evidence type="ECO:0000313" key="10">
    <source>
        <dbReference type="EMBL" id="MDQ0162027.1"/>
    </source>
</evidence>
<dbReference type="Pfam" id="PF00486">
    <property type="entry name" value="Trans_reg_C"/>
    <property type="match status" value="1"/>
</dbReference>
<dbReference type="SUPFAM" id="SSF52172">
    <property type="entry name" value="CheY-like"/>
    <property type="match status" value="1"/>
</dbReference>
<dbReference type="Gene3D" id="3.40.50.2300">
    <property type="match status" value="1"/>
</dbReference>
<reference evidence="10 11" key="1">
    <citation type="submission" date="2023-07" db="EMBL/GenBank/DDBJ databases">
        <title>Genomic Encyclopedia of Type Strains, Phase IV (KMG-IV): sequencing the most valuable type-strain genomes for metagenomic binning, comparative biology and taxonomic classification.</title>
        <authorList>
            <person name="Goeker M."/>
        </authorList>
    </citation>
    <scope>NUCLEOTIDE SEQUENCE [LARGE SCALE GENOMIC DNA]</scope>
    <source>
        <strain evidence="10 11">DSM 19092</strain>
    </source>
</reference>
<dbReference type="CDD" id="cd17574">
    <property type="entry name" value="REC_OmpR"/>
    <property type="match status" value="1"/>
</dbReference>
<dbReference type="PANTHER" id="PTHR48111">
    <property type="entry name" value="REGULATOR OF RPOS"/>
    <property type="match status" value="1"/>
</dbReference>
<comment type="caution">
    <text evidence="10">The sequence shown here is derived from an EMBL/GenBank/DDBJ whole genome shotgun (WGS) entry which is preliminary data.</text>
</comment>
<feature type="domain" description="Response regulatory" evidence="8">
    <location>
        <begin position="5"/>
        <end position="120"/>
    </location>
</feature>
<dbReference type="EMBL" id="JAUSTR010000002">
    <property type="protein sequence ID" value="MDQ0162027.1"/>
    <property type="molecule type" value="Genomic_DNA"/>
</dbReference>
<evidence type="ECO:0000259" key="8">
    <source>
        <dbReference type="PROSITE" id="PS50110"/>
    </source>
</evidence>
<keyword evidence="1 6" id="KW-0597">Phosphoprotein</keyword>
<evidence type="ECO:0000256" key="5">
    <source>
        <dbReference type="ARBA" id="ARBA00023163"/>
    </source>
</evidence>
<name>A0ABT9VM29_9BACI</name>
<organism evidence="10 11">
    <name type="scientific">Aeribacillus alveayuensis</name>
    <dbReference type="NCBI Taxonomy" id="279215"/>
    <lineage>
        <taxon>Bacteria</taxon>
        <taxon>Bacillati</taxon>
        <taxon>Bacillota</taxon>
        <taxon>Bacilli</taxon>
        <taxon>Bacillales</taxon>
        <taxon>Bacillaceae</taxon>
        <taxon>Aeribacillus</taxon>
    </lineage>
</organism>
<feature type="domain" description="OmpR/PhoB-type" evidence="9">
    <location>
        <begin position="130"/>
        <end position="226"/>
    </location>
</feature>
<evidence type="ECO:0000256" key="4">
    <source>
        <dbReference type="ARBA" id="ARBA00023125"/>
    </source>
</evidence>
<dbReference type="PROSITE" id="PS50110">
    <property type="entry name" value="RESPONSE_REGULATORY"/>
    <property type="match status" value="1"/>
</dbReference>
<accession>A0ABT9VM29</accession>
<keyword evidence="5" id="KW-0804">Transcription</keyword>
<evidence type="ECO:0000256" key="1">
    <source>
        <dbReference type="ARBA" id="ARBA00022553"/>
    </source>
</evidence>
<evidence type="ECO:0000256" key="6">
    <source>
        <dbReference type="PROSITE-ProRule" id="PRU00169"/>
    </source>
</evidence>
<dbReference type="InterPro" id="IPR011006">
    <property type="entry name" value="CheY-like_superfamily"/>
</dbReference>
<keyword evidence="2" id="KW-0902">Two-component regulatory system</keyword>
<dbReference type="SMART" id="SM00448">
    <property type="entry name" value="REC"/>
    <property type="match status" value="1"/>
</dbReference>
<dbReference type="InterPro" id="IPR001867">
    <property type="entry name" value="OmpR/PhoB-type_DNA-bd"/>
</dbReference>
<feature type="DNA-binding region" description="OmpR/PhoB-type" evidence="7">
    <location>
        <begin position="130"/>
        <end position="226"/>
    </location>
</feature>
<evidence type="ECO:0000256" key="7">
    <source>
        <dbReference type="PROSITE-ProRule" id="PRU01091"/>
    </source>
</evidence>
<dbReference type="InterPro" id="IPR001789">
    <property type="entry name" value="Sig_transdc_resp-reg_receiver"/>
</dbReference>
<dbReference type="CDD" id="cd00383">
    <property type="entry name" value="trans_reg_C"/>
    <property type="match status" value="1"/>
</dbReference>
<gene>
    <name evidence="10" type="ORF">J2S06_001101</name>
</gene>
<dbReference type="GO" id="GO:0003677">
    <property type="term" value="F:DNA binding"/>
    <property type="evidence" value="ECO:0007669"/>
    <property type="project" value="UniProtKB-KW"/>
</dbReference>
<keyword evidence="4 7" id="KW-0238">DNA-binding</keyword>
<sequence length="228" mass="26299">MKSLKVLIVDDEDKMRELIKTYLNKEGYTCLEAKDGMEALDLLKKESPDMLIVDVMMPYMDGFTLVEEMRHYHHIDTPVIFLTAKGDDQDKVKGLKLGGDDYIVKPFNPAELLARMEVIFRRTRKGVSGSKFETFGPLQFDLPGRTATIQDRKLTLTQKEFDLLLFLAKNKGQVFTRSQLLDQIWGQTYEGSERTVDTHIKTIRLKLKENADLIKTVWGLGYKFEVKI</sequence>
<dbReference type="PROSITE" id="PS51755">
    <property type="entry name" value="OMPR_PHOB"/>
    <property type="match status" value="1"/>
</dbReference>
<evidence type="ECO:0000313" key="11">
    <source>
        <dbReference type="Proteomes" id="UP001225646"/>
    </source>
</evidence>
<keyword evidence="3" id="KW-0805">Transcription regulation</keyword>